<gene>
    <name evidence="9" type="ORF">BDV95DRAFT_160971</name>
</gene>
<evidence type="ECO:0000256" key="4">
    <source>
        <dbReference type="ARBA" id="ARBA00023163"/>
    </source>
</evidence>
<evidence type="ECO:0000256" key="2">
    <source>
        <dbReference type="ARBA" id="ARBA00023015"/>
    </source>
</evidence>
<dbReference type="SMART" id="SM00338">
    <property type="entry name" value="BRLZ"/>
    <property type="match status" value="1"/>
</dbReference>
<feature type="compositionally biased region" description="Basic and acidic residues" evidence="7">
    <location>
        <begin position="143"/>
        <end position="155"/>
    </location>
</feature>
<dbReference type="Proteomes" id="UP000481861">
    <property type="component" value="Unassembled WGS sequence"/>
</dbReference>
<feature type="region of interest" description="Disordered" evidence="7">
    <location>
        <begin position="57"/>
        <end position="80"/>
    </location>
</feature>
<reference evidence="9 10" key="1">
    <citation type="submission" date="2020-01" db="EMBL/GenBank/DDBJ databases">
        <authorList>
            <consortium name="DOE Joint Genome Institute"/>
            <person name="Haridas S."/>
            <person name="Albert R."/>
            <person name="Binder M."/>
            <person name="Bloem J."/>
            <person name="Labutti K."/>
            <person name="Salamov A."/>
            <person name="Andreopoulos B."/>
            <person name="Baker S.E."/>
            <person name="Barry K."/>
            <person name="Bills G."/>
            <person name="Bluhm B.H."/>
            <person name="Cannon C."/>
            <person name="Castanera R."/>
            <person name="Culley D.E."/>
            <person name="Daum C."/>
            <person name="Ezra D."/>
            <person name="Gonzalez J.B."/>
            <person name="Henrissat B."/>
            <person name="Kuo A."/>
            <person name="Liang C."/>
            <person name="Lipzen A."/>
            <person name="Lutzoni F."/>
            <person name="Magnuson J."/>
            <person name="Mondo S."/>
            <person name="Nolan M."/>
            <person name="Ohm R."/>
            <person name="Pangilinan J."/>
            <person name="Park H.-J.H."/>
            <person name="Ramirez L."/>
            <person name="Alfaro M."/>
            <person name="Sun H."/>
            <person name="Tritt A."/>
            <person name="Yoshinaga Y."/>
            <person name="Zwiers L.-H.L."/>
            <person name="Turgeon B.G."/>
            <person name="Goodwin S.B."/>
            <person name="Spatafora J.W."/>
            <person name="Crous P.W."/>
            <person name="Grigoriev I.V."/>
        </authorList>
    </citation>
    <scope>NUCLEOTIDE SEQUENCE [LARGE SCALE GENOMIC DNA]</scope>
    <source>
        <strain evidence="9 10">CBS 611.86</strain>
    </source>
</reference>
<feature type="compositionally biased region" description="Polar residues" evidence="7">
    <location>
        <begin position="287"/>
        <end position="316"/>
    </location>
</feature>
<dbReference type="SUPFAM" id="SSF57959">
    <property type="entry name" value="Leucine zipper domain"/>
    <property type="match status" value="1"/>
</dbReference>
<protein>
    <recommendedName>
        <fullName evidence="8">BZIP domain-containing protein</fullName>
    </recommendedName>
</protein>
<dbReference type="OrthoDB" id="295274at2759"/>
<name>A0A7C8M5S8_9PLEO</name>
<comment type="subcellular location">
    <subcellularLocation>
        <location evidence="1">Nucleus</location>
    </subcellularLocation>
</comment>
<dbReference type="InterPro" id="IPR046347">
    <property type="entry name" value="bZIP_sf"/>
</dbReference>
<feature type="coiled-coil region" evidence="6">
    <location>
        <begin position="222"/>
        <end position="256"/>
    </location>
</feature>
<keyword evidence="6" id="KW-0175">Coiled coil</keyword>
<keyword evidence="4" id="KW-0804">Transcription</keyword>
<dbReference type="Gene3D" id="1.20.5.170">
    <property type="match status" value="1"/>
</dbReference>
<organism evidence="9 10">
    <name type="scientific">Massariosphaeria phaeospora</name>
    <dbReference type="NCBI Taxonomy" id="100035"/>
    <lineage>
        <taxon>Eukaryota</taxon>
        <taxon>Fungi</taxon>
        <taxon>Dikarya</taxon>
        <taxon>Ascomycota</taxon>
        <taxon>Pezizomycotina</taxon>
        <taxon>Dothideomycetes</taxon>
        <taxon>Pleosporomycetidae</taxon>
        <taxon>Pleosporales</taxon>
        <taxon>Pleosporales incertae sedis</taxon>
        <taxon>Massariosphaeria</taxon>
    </lineage>
</organism>
<dbReference type="GO" id="GO:0003677">
    <property type="term" value="F:DNA binding"/>
    <property type="evidence" value="ECO:0007669"/>
    <property type="project" value="UniProtKB-KW"/>
</dbReference>
<keyword evidence="5" id="KW-0539">Nucleus</keyword>
<evidence type="ECO:0000259" key="8">
    <source>
        <dbReference type="PROSITE" id="PS50217"/>
    </source>
</evidence>
<proteinExistence type="predicted"/>
<dbReference type="PROSITE" id="PS50217">
    <property type="entry name" value="BZIP"/>
    <property type="match status" value="1"/>
</dbReference>
<dbReference type="InterPro" id="IPR002112">
    <property type="entry name" value="Leuzip_Jun"/>
</dbReference>
<evidence type="ECO:0000313" key="10">
    <source>
        <dbReference type="Proteomes" id="UP000481861"/>
    </source>
</evidence>
<evidence type="ECO:0000313" key="9">
    <source>
        <dbReference type="EMBL" id="KAF2868235.1"/>
    </source>
</evidence>
<sequence length="348" mass="38888">MALDTSASMDWAHLAYVTLNAGGPGDKWPPYSSAHQPHFPSTAFTVAPALLTQATVERHGQVTPPDDLSPADTCDRRDSFREGSVPLDQLRNETSWPANGQFQALQDYQPMPSSSLEHPESLEQSDLQRSPEERTPKRRRTRRSTEVQHRAESETRYLAPPTASPTNDAEPPKRKRGRPKSQPQVAYTQDGFPIQVSSARENHLEKNRVAAHKCRQRKKEYVSGLEERARELTGKNKSLKDNVAVLRDEVLSLKNEVLRHAGCGFWAVDEYLARCAGNLLGMPRGTTPASKPNSQTMSPAMSNMSPGQLDRASSASHMPRQHAMDSPEDDELDFDMLNNFDEKPEHTE</sequence>
<feature type="domain" description="BZIP" evidence="8">
    <location>
        <begin position="197"/>
        <end position="260"/>
    </location>
</feature>
<evidence type="ECO:0000256" key="6">
    <source>
        <dbReference type="SAM" id="Coils"/>
    </source>
</evidence>
<keyword evidence="2" id="KW-0805">Transcription regulation</keyword>
<dbReference type="EMBL" id="JAADJZ010000020">
    <property type="protein sequence ID" value="KAF2868235.1"/>
    <property type="molecule type" value="Genomic_DNA"/>
</dbReference>
<dbReference type="AlphaFoldDB" id="A0A7C8M5S8"/>
<keyword evidence="3" id="KW-0238">DNA-binding</keyword>
<dbReference type="Pfam" id="PF00170">
    <property type="entry name" value="bZIP_1"/>
    <property type="match status" value="1"/>
</dbReference>
<dbReference type="InterPro" id="IPR004827">
    <property type="entry name" value="bZIP"/>
</dbReference>
<evidence type="ECO:0000256" key="5">
    <source>
        <dbReference type="ARBA" id="ARBA00023242"/>
    </source>
</evidence>
<comment type="caution">
    <text evidence="9">The sequence shown here is derived from an EMBL/GenBank/DDBJ whole genome shotgun (WGS) entry which is preliminary data.</text>
</comment>
<dbReference type="CDD" id="cd14687">
    <property type="entry name" value="bZIP_ATF2"/>
    <property type="match status" value="1"/>
</dbReference>
<dbReference type="InterPro" id="IPR051027">
    <property type="entry name" value="bZIP_transcription_factors"/>
</dbReference>
<feature type="region of interest" description="Disordered" evidence="7">
    <location>
        <begin position="110"/>
        <end position="190"/>
    </location>
</feature>
<dbReference type="PRINTS" id="PR00043">
    <property type="entry name" value="LEUZIPPRJUN"/>
</dbReference>
<evidence type="ECO:0000256" key="1">
    <source>
        <dbReference type="ARBA" id="ARBA00004123"/>
    </source>
</evidence>
<dbReference type="GO" id="GO:0003700">
    <property type="term" value="F:DNA-binding transcription factor activity"/>
    <property type="evidence" value="ECO:0007669"/>
    <property type="project" value="InterPro"/>
</dbReference>
<evidence type="ECO:0000256" key="3">
    <source>
        <dbReference type="ARBA" id="ARBA00023125"/>
    </source>
</evidence>
<dbReference type="GO" id="GO:0005634">
    <property type="term" value="C:nucleus"/>
    <property type="evidence" value="ECO:0007669"/>
    <property type="project" value="UniProtKB-SubCell"/>
</dbReference>
<keyword evidence="10" id="KW-1185">Reference proteome</keyword>
<dbReference type="PANTHER" id="PTHR19304">
    <property type="entry name" value="CYCLIC-AMP RESPONSE ELEMENT BINDING PROTEIN"/>
    <property type="match status" value="1"/>
</dbReference>
<accession>A0A7C8M5S8</accession>
<evidence type="ECO:0000256" key="7">
    <source>
        <dbReference type="SAM" id="MobiDB-lite"/>
    </source>
</evidence>
<feature type="region of interest" description="Disordered" evidence="7">
    <location>
        <begin position="286"/>
        <end position="348"/>
    </location>
</feature>